<reference evidence="2 3" key="1">
    <citation type="submission" date="2014-12" db="EMBL/GenBank/DDBJ databases">
        <title>16Stimator: statistical estimation of ribosomal gene copy numbers from draft genome assemblies.</title>
        <authorList>
            <person name="Perisin M.A."/>
            <person name="Vetter M."/>
            <person name="Gilbert J.A."/>
            <person name="Bergelson J."/>
        </authorList>
    </citation>
    <scope>NUCLEOTIDE SEQUENCE [LARGE SCALE GENOMIC DNA]</scope>
    <source>
        <strain evidence="2 3">MEDvA23</strain>
    </source>
</reference>
<evidence type="ECO:0000256" key="1">
    <source>
        <dbReference type="SAM" id="SignalP"/>
    </source>
</evidence>
<feature type="chain" id="PRO_5002228079" description="ABC transporter substrate-binding protein" evidence="1">
    <location>
        <begin position="23"/>
        <end position="69"/>
    </location>
</feature>
<gene>
    <name evidence="2" type="ORF">RT97_19740</name>
</gene>
<dbReference type="Proteomes" id="UP000032067">
    <property type="component" value="Unassembled WGS sequence"/>
</dbReference>
<name>A0A0D0MHX1_VARPD</name>
<dbReference type="AlphaFoldDB" id="A0A0D0MHX1"/>
<accession>A0A0D0MHX1</accession>
<feature type="signal peptide" evidence="1">
    <location>
        <begin position="1"/>
        <end position="22"/>
    </location>
</feature>
<proteinExistence type="predicted"/>
<evidence type="ECO:0008006" key="4">
    <source>
        <dbReference type="Google" id="ProtNLM"/>
    </source>
</evidence>
<protein>
    <recommendedName>
        <fullName evidence="4">ABC transporter substrate-binding protein</fullName>
    </recommendedName>
</protein>
<keyword evidence="1" id="KW-0732">Signal</keyword>
<comment type="caution">
    <text evidence="2">The sequence shown here is derived from an EMBL/GenBank/DDBJ whole genome shotgun (WGS) entry which is preliminary data.</text>
</comment>
<evidence type="ECO:0000313" key="2">
    <source>
        <dbReference type="EMBL" id="KIQ29020.1"/>
    </source>
</evidence>
<sequence length="69" mass="7661">MKMRYTALAMAAAMFAAHGAWAAEPEAKKWIDSEFQPSTLSKDQQAAEMKWFIDAAKKLQAKGVKEISV</sequence>
<organism evidence="2 3">
    <name type="scientific">Variovorax paradoxus</name>
    <dbReference type="NCBI Taxonomy" id="34073"/>
    <lineage>
        <taxon>Bacteria</taxon>
        <taxon>Pseudomonadati</taxon>
        <taxon>Pseudomonadota</taxon>
        <taxon>Betaproteobacteria</taxon>
        <taxon>Burkholderiales</taxon>
        <taxon>Comamonadaceae</taxon>
        <taxon>Variovorax</taxon>
    </lineage>
</organism>
<evidence type="ECO:0000313" key="3">
    <source>
        <dbReference type="Proteomes" id="UP000032067"/>
    </source>
</evidence>
<dbReference type="EMBL" id="JXQQ01000046">
    <property type="protein sequence ID" value="KIQ29020.1"/>
    <property type="molecule type" value="Genomic_DNA"/>
</dbReference>
<feature type="non-terminal residue" evidence="2">
    <location>
        <position position="69"/>
    </location>
</feature>